<accession>A0A9Q0DSC5</accession>
<keyword evidence="3" id="KW-1185">Reference proteome</keyword>
<dbReference type="EMBL" id="JANIIK010000112">
    <property type="protein sequence ID" value="KAJ3593512.1"/>
    <property type="molecule type" value="Genomic_DNA"/>
</dbReference>
<gene>
    <name evidence="2" type="ORF">NHX12_005846</name>
</gene>
<organism evidence="2 3">
    <name type="scientific">Muraenolepis orangiensis</name>
    <name type="common">Patagonian moray cod</name>
    <dbReference type="NCBI Taxonomy" id="630683"/>
    <lineage>
        <taxon>Eukaryota</taxon>
        <taxon>Metazoa</taxon>
        <taxon>Chordata</taxon>
        <taxon>Craniata</taxon>
        <taxon>Vertebrata</taxon>
        <taxon>Euteleostomi</taxon>
        <taxon>Actinopterygii</taxon>
        <taxon>Neopterygii</taxon>
        <taxon>Teleostei</taxon>
        <taxon>Neoteleostei</taxon>
        <taxon>Acanthomorphata</taxon>
        <taxon>Zeiogadaria</taxon>
        <taxon>Gadariae</taxon>
        <taxon>Gadiformes</taxon>
        <taxon>Muraenolepidoidei</taxon>
        <taxon>Muraenolepididae</taxon>
        <taxon>Muraenolepis</taxon>
    </lineage>
</organism>
<evidence type="ECO:0000313" key="3">
    <source>
        <dbReference type="Proteomes" id="UP001148018"/>
    </source>
</evidence>
<reference evidence="2" key="1">
    <citation type="submission" date="2022-07" db="EMBL/GenBank/DDBJ databases">
        <title>Chromosome-level genome of Muraenolepis orangiensis.</title>
        <authorList>
            <person name="Kim J."/>
        </authorList>
    </citation>
    <scope>NUCLEOTIDE SEQUENCE</scope>
    <source>
        <strain evidence="2">KU_S4_2022</strain>
        <tissue evidence="2">Muscle</tissue>
    </source>
</reference>
<evidence type="ECO:0000256" key="1">
    <source>
        <dbReference type="SAM" id="MobiDB-lite"/>
    </source>
</evidence>
<sequence>MWEVFLYSEARSAIGVPRMRRDGDRARQRSLVDLRGRLGDGRECDAIPEQSAQPPHDCWAKTLWQRPSPEPQRGGEGATVNGNHIDPGPGSYARPAHKTHANKHDRPELIEGRLRAEQEAAGTMACVVPGNHAAAGTMACVVPGNHAAAGTMACVVPGDHAAAGTMACVVPGDHAAAGTMACVVPGNHAAAGTMACVVPGNHASASLHPDVFLSL</sequence>
<name>A0A9Q0DSC5_9TELE</name>
<dbReference type="Proteomes" id="UP001148018">
    <property type="component" value="Unassembled WGS sequence"/>
</dbReference>
<dbReference type="AlphaFoldDB" id="A0A9Q0DSC5"/>
<proteinExistence type="predicted"/>
<comment type="caution">
    <text evidence="2">The sequence shown here is derived from an EMBL/GenBank/DDBJ whole genome shotgun (WGS) entry which is preliminary data.</text>
</comment>
<protein>
    <submittedName>
        <fullName evidence="2">Uncharacterized protein</fullName>
    </submittedName>
</protein>
<feature type="region of interest" description="Disordered" evidence="1">
    <location>
        <begin position="66"/>
        <end position="106"/>
    </location>
</feature>
<evidence type="ECO:0000313" key="2">
    <source>
        <dbReference type="EMBL" id="KAJ3593512.1"/>
    </source>
</evidence>